<reference evidence="1" key="1">
    <citation type="submission" date="2025-08" db="UniProtKB">
        <authorList>
            <consortium name="Ensembl"/>
        </authorList>
    </citation>
    <scope>IDENTIFICATION</scope>
</reference>
<protein>
    <submittedName>
        <fullName evidence="1">Uncharacterized protein</fullName>
    </submittedName>
</protein>
<dbReference type="Proteomes" id="UP000472270">
    <property type="component" value="Unassembled WGS sequence"/>
</dbReference>
<dbReference type="Ensembl" id="ENSSRHT00000084096.1">
    <property type="protein sequence ID" value="ENSSRHP00000081878.1"/>
    <property type="gene ID" value="ENSSRHG00000040557.1"/>
</dbReference>
<organism evidence="1 2">
    <name type="scientific">Sinocyclocheilus rhinocerous</name>
    <dbReference type="NCBI Taxonomy" id="307959"/>
    <lineage>
        <taxon>Eukaryota</taxon>
        <taxon>Metazoa</taxon>
        <taxon>Chordata</taxon>
        <taxon>Craniata</taxon>
        <taxon>Vertebrata</taxon>
        <taxon>Euteleostomi</taxon>
        <taxon>Actinopterygii</taxon>
        <taxon>Neopterygii</taxon>
        <taxon>Teleostei</taxon>
        <taxon>Ostariophysi</taxon>
        <taxon>Cypriniformes</taxon>
        <taxon>Cyprinidae</taxon>
        <taxon>Cyprininae</taxon>
        <taxon>Sinocyclocheilus</taxon>
    </lineage>
</organism>
<accession>A0A673M126</accession>
<evidence type="ECO:0000313" key="1">
    <source>
        <dbReference type="Ensembl" id="ENSSRHP00000081878.1"/>
    </source>
</evidence>
<evidence type="ECO:0000313" key="2">
    <source>
        <dbReference type="Proteomes" id="UP000472270"/>
    </source>
</evidence>
<dbReference type="AlphaFoldDB" id="A0A673M126"/>
<name>A0A673M126_9TELE</name>
<reference evidence="1" key="2">
    <citation type="submission" date="2025-09" db="UniProtKB">
        <authorList>
            <consortium name="Ensembl"/>
        </authorList>
    </citation>
    <scope>IDENTIFICATION</scope>
</reference>
<sequence length="113" mass="12596">MTGFVWVSGWSTCPVSRSRRWRRIWTSSMTVWRCTTPATAGRRWRRPTASSALPNPSSGHCLSAAPSAAHLHTLPHPSISDEKKLPLSWKQHETVLQRLSRASLFSSCLVSIG</sequence>
<proteinExistence type="predicted"/>
<keyword evidence="2" id="KW-1185">Reference proteome</keyword>